<dbReference type="EMBL" id="CP035532">
    <property type="protein sequence ID" value="QBA22971.1"/>
    <property type="molecule type" value="Genomic_DNA"/>
</dbReference>
<evidence type="ECO:0000313" key="1">
    <source>
        <dbReference type="EMBL" id="QBA22971.1"/>
    </source>
</evidence>
<protein>
    <submittedName>
        <fullName evidence="1">Uncharacterized protein</fullName>
    </submittedName>
</protein>
<dbReference type="AlphaFoldDB" id="A0A411DRH6"/>
<organism evidence="1">
    <name type="scientific">Chryseobacterium indologenes</name>
    <name type="common">Flavobacterium indologenes</name>
    <dbReference type="NCBI Taxonomy" id="253"/>
    <lineage>
        <taxon>Bacteria</taxon>
        <taxon>Pseudomonadati</taxon>
        <taxon>Bacteroidota</taxon>
        <taxon>Flavobacteriia</taxon>
        <taxon>Flavobacteriales</taxon>
        <taxon>Weeksellaceae</taxon>
        <taxon>Chryseobacterium group</taxon>
        <taxon>Chryseobacterium</taxon>
    </lineage>
</organism>
<sequence>MSTIKALKVPKIQDISSPSQIIKAIPPLGLPPKKTGKYSEDFYGLERNEKIDFSKIVKYLKTGTEEPLDWTNFIAPTKIINESVVIGTDGVVDVKRKVNETIPFSYINSYKQKITTSISCGINRKIDNIDSTISISFQIDSNQEQIKCKAAYFYKNTEHYRNSVQSTTSENAFSINDKYVGIMFFSENITDIYYLIKEIQGDTPEWFQQLINNKYIPLIERTTDIKQLIWLYENAPDFTLSSLKPEVLWKNICSFYSYDVNGFFSFVRDASPALMKALFAFNTPQRISFLMQQFNKNQSFVVNLYHALDDEIAFMGQEVPCRMAFISIINSFSHIAKDNFTFTNHLFSVGKKSFVSLEKIESNLKEDKNKYYVQQKYITDEQLIDTGSVIMDIGSNTITTRAIKLNPLDIVIVIEEETQSLLFVPALFLYDKQHQKNMEGLASAIRIGINMLAIALAVETLGTSLLAAEGASSITFWGMLVAVDGAIALGDLGIQLAKDNLTKEFLDIWEKIYKTAGYATATTAVVQQLYKIGGKILAEETRAEVKNFVMSCMVKVMLEREISNFTKNTFKVLLTNKELIDATRGLVNEAKSKMLNKYGMFLIEGQFKTQRIVKNKVVEEVNNEIAIVYKGEIITRAQKSEFYKEANKLLKHLNNPKEFIKAAEELLTYGKIYPTSNLKDLLTEAEAYNKYGDWGRSLVEKVNIDAAKILSTFDAGVIFEKTMISGFIYVKNGIRYISTETNFLKAEIGKGKGEVYKNFIDNIHPTLKIRLEKHIARLKMKGVPAEEIDILRAGAMGSHGEIRALDRLLTTIDPKGKLGEAVFHDIIGYNRYLRIADKLQPPCVHCYYLTSGIRFMGF</sequence>
<name>A0A411DRH6_CHRID</name>
<reference evidence="1" key="1">
    <citation type="submission" date="2019-01" db="EMBL/GenBank/DDBJ databases">
        <title>Whole Genome Sequencing for Putative Detection of Antimicrobial Resistance and Potential Virulence Factors in Chryseobacterium indologenes isolated from Nile Tilapia in Tanzania.</title>
        <authorList>
            <person name="Mwega E."/>
            <person name="Mutoloki S."/>
            <person name="Mugimba K."/>
            <person name="Colquhoun D."/>
            <person name="Mdegela R."/>
            <person name="Evensen O."/>
            <person name="Wasteson Y."/>
        </authorList>
    </citation>
    <scope>NUCLEOTIDE SEQUENCE [LARGE SCALE GENOMIC DNA]</scope>
    <source>
        <strain evidence="1">StR 01</strain>
    </source>
</reference>
<gene>
    <name evidence="1" type="ORF">EU348_18030</name>
</gene>
<accession>A0A411DRH6</accession>
<proteinExistence type="predicted"/>